<reference evidence="1" key="1">
    <citation type="submission" date="2020-08" db="EMBL/GenBank/DDBJ databases">
        <title>Multicomponent nature underlies the extraordinary mechanical properties of spider dragline silk.</title>
        <authorList>
            <person name="Kono N."/>
            <person name="Nakamura H."/>
            <person name="Mori M."/>
            <person name="Yoshida Y."/>
            <person name="Ohtoshi R."/>
            <person name="Malay A.D."/>
            <person name="Moran D.A.P."/>
            <person name="Tomita M."/>
            <person name="Numata K."/>
            <person name="Arakawa K."/>
        </authorList>
    </citation>
    <scope>NUCLEOTIDE SEQUENCE</scope>
</reference>
<dbReference type="AlphaFoldDB" id="A0A8X7CBG4"/>
<evidence type="ECO:0000313" key="2">
    <source>
        <dbReference type="Proteomes" id="UP000886998"/>
    </source>
</evidence>
<keyword evidence="2" id="KW-1185">Reference proteome</keyword>
<comment type="caution">
    <text evidence="1">The sequence shown here is derived from an EMBL/GenBank/DDBJ whole genome shotgun (WGS) entry which is preliminary data.</text>
</comment>
<protein>
    <submittedName>
        <fullName evidence="1">Uncharacterized protein</fullName>
    </submittedName>
</protein>
<dbReference type="Proteomes" id="UP000886998">
    <property type="component" value="Unassembled WGS sequence"/>
</dbReference>
<dbReference type="EMBL" id="BMAV01015538">
    <property type="protein sequence ID" value="GFY65269.1"/>
    <property type="molecule type" value="Genomic_DNA"/>
</dbReference>
<evidence type="ECO:0000313" key="1">
    <source>
        <dbReference type="EMBL" id="GFY65269.1"/>
    </source>
</evidence>
<organism evidence="1 2">
    <name type="scientific">Trichonephila inaurata madagascariensis</name>
    <dbReference type="NCBI Taxonomy" id="2747483"/>
    <lineage>
        <taxon>Eukaryota</taxon>
        <taxon>Metazoa</taxon>
        <taxon>Ecdysozoa</taxon>
        <taxon>Arthropoda</taxon>
        <taxon>Chelicerata</taxon>
        <taxon>Arachnida</taxon>
        <taxon>Araneae</taxon>
        <taxon>Araneomorphae</taxon>
        <taxon>Entelegynae</taxon>
        <taxon>Araneoidea</taxon>
        <taxon>Nephilidae</taxon>
        <taxon>Trichonephila</taxon>
        <taxon>Trichonephila inaurata</taxon>
    </lineage>
</organism>
<accession>A0A8X7CBG4</accession>
<name>A0A8X7CBG4_9ARAC</name>
<sequence length="91" mass="10394">MGTQGGCIIKTSPENVILKRRRSVAIPPRWRKRKIEMKKAELGSYVLLLNINKTLPLSSGIIKRRGNPIEFFPDNPPYVTQSGDTRFQRTI</sequence>
<gene>
    <name evidence="1" type="ORF">TNIN_37711</name>
</gene>
<proteinExistence type="predicted"/>